<dbReference type="Proteomes" id="UP000190626">
    <property type="component" value="Unassembled WGS sequence"/>
</dbReference>
<gene>
    <name evidence="1" type="ORF">BC351_24390</name>
</gene>
<organism evidence="1 2">
    <name type="scientific">Paenibacillus ferrarius</name>
    <dbReference type="NCBI Taxonomy" id="1469647"/>
    <lineage>
        <taxon>Bacteria</taxon>
        <taxon>Bacillati</taxon>
        <taxon>Bacillota</taxon>
        <taxon>Bacilli</taxon>
        <taxon>Bacillales</taxon>
        <taxon>Paenibacillaceae</taxon>
        <taxon>Paenibacillus</taxon>
    </lineage>
</organism>
<dbReference type="EMBL" id="MBTG01000011">
    <property type="protein sequence ID" value="OPH58088.1"/>
    <property type="molecule type" value="Genomic_DNA"/>
</dbReference>
<evidence type="ECO:0000313" key="1">
    <source>
        <dbReference type="EMBL" id="OPH58088.1"/>
    </source>
</evidence>
<sequence>MKQSVRVKKRMILFEGCNRNMILKEFDLDLPYTGKNGKQDYDDNWKAKRIKFRDEVRCIASFYERVFEKKSIVDDYWKVLIECVDTITDSRVRNLLGVCTVQVELDIEEYFHLSNCEKKRIVLGLLKSGIEKIVEAKGWDYTPFDKAYNNIVMNNYTNTWIWKKPKKSPDKKYSAEVFCEHEVGSFDISIIIKSKNGNEMKRVKVKSDRPNEWAYAQNLGALDWVSSDEVVLVNKEQTEHWSISIAEIK</sequence>
<reference evidence="1" key="1">
    <citation type="submission" date="2016-07" db="EMBL/GenBank/DDBJ databases">
        <authorList>
            <person name="Guo W."/>
        </authorList>
    </citation>
    <scope>NUCLEOTIDE SEQUENCE</scope>
    <source>
        <strain evidence="1">CY1</strain>
    </source>
</reference>
<dbReference type="OrthoDB" id="2425044at2"/>
<proteinExistence type="predicted"/>
<keyword evidence="2" id="KW-1185">Reference proteome</keyword>
<accession>A0A1V4HMK6</accession>
<evidence type="ECO:0000313" key="2">
    <source>
        <dbReference type="Proteomes" id="UP000190626"/>
    </source>
</evidence>
<name>A0A1V4HMK6_9BACL</name>
<dbReference type="RefSeq" id="WP_079412483.1">
    <property type="nucleotide sequence ID" value="NZ_MBTG01000011.1"/>
</dbReference>
<protein>
    <submittedName>
        <fullName evidence="1">Uncharacterized protein</fullName>
    </submittedName>
</protein>
<dbReference type="AlphaFoldDB" id="A0A1V4HMK6"/>
<comment type="caution">
    <text evidence="1">The sequence shown here is derived from an EMBL/GenBank/DDBJ whole genome shotgun (WGS) entry which is preliminary data.</text>
</comment>